<evidence type="ECO:0000259" key="3">
    <source>
        <dbReference type="Pfam" id="PF16220"/>
    </source>
</evidence>
<reference evidence="5 6" key="1">
    <citation type="journal article" date="2006" name="Genome Biol.">
        <title>Genomic analysis reveals that Pseudomonas aeruginosa virulence is combinatorial.</title>
        <authorList>
            <person name="Lee D.G."/>
            <person name="Urbach J.M."/>
            <person name="Wu G."/>
            <person name="Liberati N.T."/>
            <person name="Feinbaum R.L."/>
            <person name="Miyata S."/>
            <person name="Diggins L.T."/>
            <person name="He J."/>
            <person name="Saucier M."/>
            <person name="Deziel E."/>
            <person name="Friedman L."/>
            <person name="Li L."/>
            <person name="Grills G."/>
            <person name="Montgomery K."/>
            <person name="Kucherlapati R."/>
            <person name="Rahme L.G."/>
            <person name="Ausubel F.M."/>
        </authorList>
    </citation>
    <scope>NUCLEOTIDE SEQUENCE [LARGE SCALE GENOMIC DNA]</scope>
    <source>
        <strain evidence="5 6">UCBPP-PA14</strain>
    </source>
</reference>
<dbReference type="BioCyc" id="PAER208963:G1G74-156-MONOMER"/>
<dbReference type="PANTHER" id="PTHR30273:SF2">
    <property type="entry name" value="PROTEIN FECR"/>
    <property type="match status" value="1"/>
</dbReference>
<protein>
    <submittedName>
        <fullName evidence="5">Putative transmembrane sensor</fullName>
    </submittedName>
</protein>
<dbReference type="AlphaFoldDB" id="A0A0H2ZK74"/>
<evidence type="ECO:0000313" key="6">
    <source>
        <dbReference type="Proteomes" id="UP000000653"/>
    </source>
</evidence>
<dbReference type="PIRSF" id="PIRSF018266">
    <property type="entry name" value="FecR"/>
    <property type="match status" value="1"/>
</dbReference>
<evidence type="ECO:0000256" key="1">
    <source>
        <dbReference type="SAM" id="Phobius"/>
    </source>
</evidence>
<dbReference type="Gene3D" id="2.60.120.1440">
    <property type="match status" value="1"/>
</dbReference>
<dbReference type="InterPro" id="IPR032508">
    <property type="entry name" value="FecR_C"/>
</dbReference>
<dbReference type="RefSeq" id="WP_003137034.1">
    <property type="nucleotide sequence ID" value="NC_008463.1"/>
</dbReference>
<evidence type="ECO:0000259" key="2">
    <source>
        <dbReference type="Pfam" id="PF04773"/>
    </source>
</evidence>
<name>A0A0H2ZK74_PSEAB</name>
<organism evidence="5 6">
    <name type="scientific">Pseudomonas aeruginosa (strain UCBPP-PA14)</name>
    <dbReference type="NCBI Taxonomy" id="208963"/>
    <lineage>
        <taxon>Bacteria</taxon>
        <taxon>Pseudomonadati</taxon>
        <taxon>Pseudomonadota</taxon>
        <taxon>Gammaproteobacteria</taxon>
        <taxon>Pseudomonadales</taxon>
        <taxon>Pseudomonadaceae</taxon>
        <taxon>Pseudomonas</taxon>
    </lineage>
</organism>
<dbReference type="Proteomes" id="UP000000653">
    <property type="component" value="Chromosome"/>
</dbReference>
<dbReference type="InterPro" id="IPR006860">
    <property type="entry name" value="FecR"/>
</dbReference>
<dbReference type="Pfam" id="PF16344">
    <property type="entry name" value="FecR_C"/>
    <property type="match status" value="1"/>
</dbReference>
<dbReference type="EMBL" id="CP000438">
    <property type="protein sequence ID" value="ABJ15107.1"/>
    <property type="molecule type" value="Genomic_DNA"/>
</dbReference>
<dbReference type="Gene3D" id="3.55.50.30">
    <property type="match status" value="1"/>
</dbReference>
<keyword evidence="1" id="KW-0472">Membrane</keyword>
<sequence>MTRPDSDAAPYDPVLEQTAQVWLVRLRGTPDAATRRAFEDWLAQRPAHAEAYARAEALWRLTEIPASRLAIEEADALEAYLRPRRASRNPRRWAYPLASVACLLAMLWLGGWWQPGDWLQDWRADYVAAPGQVAEWKLADGSYLSLDAGSAVRVRIDGGQRRVELLRGAAALRVKRDTLPFVVEAGEGRARVLGTEFEVRRGAGATRVTVLQGRVAVSAGTGAGAAEEVLSAGQQVGFADGRLGRPVAIDAAAALAWRQGWLSFYRRPLAEVLDELARYYPGRILLLDDALGRQPVSGSFRSDDPEAALKSLQAVLGYRQQILFGRLVVIR</sequence>
<dbReference type="InterPro" id="IPR012373">
    <property type="entry name" value="Ferrdict_sens_TM"/>
</dbReference>
<dbReference type="Pfam" id="PF04773">
    <property type="entry name" value="FecR"/>
    <property type="match status" value="1"/>
</dbReference>
<evidence type="ECO:0000313" key="5">
    <source>
        <dbReference type="EMBL" id="ABJ15107.1"/>
    </source>
</evidence>
<dbReference type="KEGG" id="pau:PA14_01860"/>
<dbReference type="GO" id="GO:0016989">
    <property type="term" value="F:sigma factor antagonist activity"/>
    <property type="evidence" value="ECO:0007669"/>
    <property type="project" value="TreeGrafter"/>
</dbReference>
<dbReference type="Pfam" id="PF16220">
    <property type="entry name" value="DUF4880"/>
    <property type="match status" value="1"/>
</dbReference>
<feature type="domain" description="FecR N-terminal" evidence="3">
    <location>
        <begin position="19"/>
        <end position="58"/>
    </location>
</feature>
<keyword evidence="1" id="KW-1133">Transmembrane helix</keyword>
<dbReference type="InterPro" id="IPR032623">
    <property type="entry name" value="FecR_N"/>
</dbReference>
<dbReference type="HOGENOM" id="CLU_050192_0_0_6"/>
<accession>A0A0H2ZK74</accession>
<proteinExistence type="predicted"/>
<dbReference type="PANTHER" id="PTHR30273">
    <property type="entry name" value="PERIPLASMIC SIGNAL SENSOR AND SIGMA FACTOR ACTIVATOR FECR-RELATED"/>
    <property type="match status" value="1"/>
</dbReference>
<gene>
    <name evidence="5" type="ordered locus">PA14_01860</name>
</gene>
<keyword evidence="1 5" id="KW-0812">Transmembrane</keyword>
<feature type="transmembrane region" description="Helical" evidence="1">
    <location>
        <begin position="93"/>
        <end position="113"/>
    </location>
</feature>
<feature type="domain" description="FecR protein" evidence="2">
    <location>
        <begin position="125"/>
        <end position="215"/>
    </location>
</feature>
<evidence type="ECO:0000259" key="4">
    <source>
        <dbReference type="Pfam" id="PF16344"/>
    </source>
</evidence>
<feature type="domain" description="Protein FecR C-terminal" evidence="4">
    <location>
        <begin position="262"/>
        <end position="318"/>
    </location>
</feature>